<dbReference type="InterPro" id="IPR001878">
    <property type="entry name" value="Znf_CCHC"/>
</dbReference>
<dbReference type="PROSITE" id="PS50994">
    <property type="entry name" value="INTEGRASE"/>
    <property type="match status" value="1"/>
</dbReference>
<dbReference type="EC" id="2.7.7.49" evidence="1"/>
<feature type="region of interest" description="Disordered" evidence="8">
    <location>
        <begin position="894"/>
        <end position="921"/>
    </location>
</feature>
<dbReference type="GO" id="GO:0003964">
    <property type="term" value="F:RNA-directed DNA polymerase activity"/>
    <property type="evidence" value="ECO:0007669"/>
    <property type="project" value="UniProtKB-KW"/>
</dbReference>
<dbReference type="SUPFAM" id="SSF57756">
    <property type="entry name" value="Retrovirus zinc finger-like domains"/>
    <property type="match status" value="1"/>
</dbReference>
<dbReference type="GO" id="GO:0003676">
    <property type="term" value="F:nucleic acid binding"/>
    <property type="evidence" value="ECO:0007669"/>
    <property type="project" value="InterPro"/>
</dbReference>
<evidence type="ECO:0000256" key="6">
    <source>
        <dbReference type="ARBA" id="ARBA00022801"/>
    </source>
</evidence>
<reference evidence="11" key="2">
    <citation type="submission" date="2018-07" db="EMBL/GenBank/DDBJ databases">
        <authorList>
            <person name="Quirk P.G."/>
            <person name="Krulwich T.A."/>
        </authorList>
    </citation>
    <scope>NUCLEOTIDE SEQUENCE</scope>
</reference>
<dbReference type="InterPro" id="IPR001969">
    <property type="entry name" value="Aspartic_peptidase_AS"/>
</dbReference>
<dbReference type="AlphaFoldDB" id="A0A336L3K2"/>
<dbReference type="InterPro" id="IPR050951">
    <property type="entry name" value="Retrovirus_Pol_polyprotein"/>
</dbReference>
<dbReference type="InterPro" id="IPR012337">
    <property type="entry name" value="RNaseH-like_sf"/>
</dbReference>
<dbReference type="Pfam" id="PF00665">
    <property type="entry name" value="rve"/>
    <property type="match status" value="1"/>
</dbReference>
<dbReference type="VEuPathDB" id="VectorBase:CSON004253"/>
<keyword evidence="7" id="KW-0695">RNA-directed DNA polymerase</keyword>
<dbReference type="CDD" id="cd00303">
    <property type="entry name" value="retropepsin_like"/>
    <property type="match status" value="1"/>
</dbReference>
<dbReference type="InterPro" id="IPR036397">
    <property type="entry name" value="RNaseH_sf"/>
</dbReference>
<proteinExistence type="predicted"/>
<organism evidence="10">
    <name type="scientific">Culicoides sonorensis</name>
    <name type="common">Biting midge</name>
    <dbReference type="NCBI Taxonomy" id="179676"/>
    <lineage>
        <taxon>Eukaryota</taxon>
        <taxon>Metazoa</taxon>
        <taxon>Ecdysozoa</taxon>
        <taxon>Arthropoda</taxon>
        <taxon>Hexapoda</taxon>
        <taxon>Insecta</taxon>
        <taxon>Pterygota</taxon>
        <taxon>Neoptera</taxon>
        <taxon>Endopterygota</taxon>
        <taxon>Diptera</taxon>
        <taxon>Nematocera</taxon>
        <taxon>Chironomoidea</taxon>
        <taxon>Ceratopogonidae</taxon>
        <taxon>Ceratopogoninae</taxon>
        <taxon>Culicoides</taxon>
        <taxon>Monoculicoides</taxon>
    </lineage>
</organism>
<dbReference type="EMBL" id="UFQT01001832">
    <property type="protein sequence ID" value="SSX31931.1"/>
    <property type="molecule type" value="Genomic_DNA"/>
</dbReference>
<evidence type="ECO:0000256" key="1">
    <source>
        <dbReference type="ARBA" id="ARBA00012493"/>
    </source>
</evidence>
<dbReference type="EMBL" id="UFQS01001832">
    <property type="protein sequence ID" value="SSX12488.1"/>
    <property type="molecule type" value="Genomic_DNA"/>
</dbReference>
<dbReference type="SMART" id="SM00343">
    <property type="entry name" value="ZnF_C2HC"/>
    <property type="match status" value="2"/>
</dbReference>
<accession>A0A336L3K2</accession>
<keyword evidence="3" id="KW-0548">Nucleotidyltransferase</keyword>
<dbReference type="Gene3D" id="1.10.340.70">
    <property type="match status" value="1"/>
</dbReference>
<dbReference type="InterPro" id="IPR036875">
    <property type="entry name" value="Znf_CCHC_sf"/>
</dbReference>
<dbReference type="GO" id="GO:0008270">
    <property type="term" value="F:zinc ion binding"/>
    <property type="evidence" value="ECO:0007669"/>
    <property type="project" value="InterPro"/>
</dbReference>
<dbReference type="GO" id="GO:0015074">
    <property type="term" value="P:DNA integration"/>
    <property type="evidence" value="ECO:0007669"/>
    <property type="project" value="InterPro"/>
</dbReference>
<keyword evidence="2" id="KW-0808">Transferase</keyword>
<feature type="compositionally biased region" description="Polar residues" evidence="8">
    <location>
        <begin position="16"/>
        <end position="30"/>
    </location>
</feature>
<evidence type="ECO:0000256" key="2">
    <source>
        <dbReference type="ARBA" id="ARBA00022679"/>
    </source>
</evidence>
<dbReference type="InterPro" id="IPR001584">
    <property type="entry name" value="Integrase_cat-core"/>
</dbReference>
<evidence type="ECO:0000256" key="5">
    <source>
        <dbReference type="ARBA" id="ARBA00022759"/>
    </source>
</evidence>
<reference evidence="10" key="1">
    <citation type="submission" date="2018-04" db="EMBL/GenBank/DDBJ databases">
        <authorList>
            <person name="Go L.Y."/>
            <person name="Mitchell J.A."/>
        </authorList>
    </citation>
    <scope>NUCLEOTIDE SEQUENCE</scope>
    <source>
        <tissue evidence="10">Whole organism</tissue>
    </source>
</reference>
<feature type="compositionally biased region" description="Basic and acidic residues" evidence="8">
    <location>
        <begin position="1"/>
        <end position="10"/>
    </location>
</feature>
<feature type="compositionally biased region" description="Acidic residues" evidence="8">
    <location>
        <begin position="910"/>
        <end position="920"/>
    </location>
</feature>
<dbReference type="PANTHER" id="PTHR37984">
    <property type="entry name" value="PROTEIN CBG26694"/>
    <property type="match status" value="1"/>
</dbReference>
<sequence>MVEVGKEKSEILPAPLSTSEELSEGSVGQSQNKNWWNPTMFRLDPLTIKGVAPEKQYEVFRQWRRGLENILNATGVPDDKKFSNLMAYGGTELQLIYYNIDQKAEETQPDYKEAIKKLDEYFKPKHHAVFARHNFWKLKWDSEETFDDVVIKMREATNHCRFGKNEAESLEIAMVDKLLMMVSQEVKEKLLQREDMSFDEAVKIVKAHEATKYQAKELSGKKSVEFNVNAVSKSYRGECFKCGSHSHMADDSYCPAKHAMCNMCKKIGHYARKCHMNKNLKRSNSGAQRSYRGQGSFNNNQFSHKNQRPYREQNDGAKRQKLEVREIKHEMEEEKPYSNKASVFNINDNGVIVVCTIGNVNVSMMVDSGTSKNIIDENTWNLMLSNGFKPEQTFYDKSMKFVGYGNKELKQKIGFVAPISCRTRGKVYEELATFFVIENGSQPLLSQGTATALNILHIEIPEERGVSINEVSTEVVKRPFPKIKGVKIHIPLKEGAVPVQVPYRRAPIAFSKQILELASESDEILQLLKIAIENGNFERDELAPFKYFKDQLSYIGNMILKGDKIVVPQCLRKRYLELSHEGHPGETIMKSRLRMRAWWPKMDRDIKHFVKSCKGCLLVSAPALPEPMKRRELPHAPWIDCALDFLGPLPSGDFIMVIIDYYSRYMEMEIMKTITAENTIDKLERIFIRLGFPRTITLDNAKQFVSNRFHTYCSNNGILLNHTAPYWPQANGEVERQNRSILKRLQIGAALNGDWKSELRAFMLMYNTTPHSVTRKTPTELLFGRTIRGKLPNIFELETAPQRDEVEDVDKVAKMKGKEIVDKSRRAKACDVGVGDTVLARNLIKFDKLTPRYGKTEYEVIGRKGPVVQLQDNETGKVLERNVAHVVKIPESVDENNSESESEFMGFTDSEPETEDEAVDGTELQLISNRGKRTITKPKRFLD</sequence>
<evidence type="ECO:0000313" key="10">
    <source>
        <dbReference type="EMBL" id="SSX12488.1"/>
    </source>
</evidence>
<dbReference type="Gene3D" id="4.10.60.10">
    <property type="entry name" value="Zinc finger, CCHC-type"/>
    <property type="match status" value="1"/>
</dbReference>
<evidence type="ECO:0000256" key="3">
    <source>
        <dbReference type="ARBA" id="ARBA00022695"/>
    </source>
</evidence>
<gene>
    <name evidence="10" type="primary">CSON004253</name>
</gene>
<keyword evidence="6" id="KW-0378">Hydrolase</keyword>
<dbReference type="Gene3D" id="3.30.420.10">
    <property type="entry name" value="Ribonuclease H-like superfamily/Ribonuclease H"/>
    <property type="match status" value="1"/>
</dbReference>
<dbReference type="GO" id="GO:0004190">
    <property type="term" value="F:aspartic-type endopeptidase activity"/>
    <property type="evidence" value="ECO:0007669"/>
    <property type="project" value="InterPro"/>
</dbReference>
<dbReference type="FunFam" id="3.30.420.10:FF:000063">
    <property type="entry name" value="Retrovirus-related Pol polyprotein from transposon 297-like Protein"/>
    <property type="match status" value="1"/>
</dbReference>
<protein>
    <recommendedName>
        <fullName evidence="1">RNA-directed DNA polymerase</fullName>
        <ecNumber evidence="1">2.7.7.49</ecNumber>
    </recommendedName>
</protein>
<dbReference type="GO" id="GO:0006508">
    <property type="term" value="P:proteolysis"/>
    <property type="evidence" value="ECO:0007669"/>
    <property type="project" value="InterPro"/>
</dbReference>
<evidence type="ECO:0000256" key="8">
    <source>
        <dbReference type="SAM" id="MobiDB-lite"/>
    </source>
</evidence>
<feature type="compositionally biased region" description="Polar residues" evidence="8">
    <location>
        <begin position="282"/>
        <end position="304"/>
    </location>
</feature>
<evidence type="ECO:0000256" key="7">
    <source>
        <dbReference type="ARBA" id="ARBA00022918"/>
    </source>
</evidence>
<dbReference type="GO" id="GO:0004519">
    <property type="term" value="F:endonuclease activity"/>
    <property type="evidence" value="ECO:0007669"/>
    <property type="project" value="UniProtKB-KW"/>
</dbReference>
<keyword evidence="4" id="KW-0540">Nuclease</keyword>
<feature type="domain" description="Integrase catalytic" evidence="9">
    <location>
        <begin position="633"/>
        <end position="786"/>
    </location>
</feature>
<evidence type="ECO:0000313" key="11">
    <source>
        <dbReference type="EMBL" id="SSX31931.1"/>
    </source>
</evidence>
<dbReference type="PANTHER" id="PTHR37984:SF11">
    <property type="entry name" value="INTEGRASE CATALYTIC DOMAIN-CONTAINING PROTEIN"/>
    <property type="match status" value="1"/>
</dbReference>
<dbReference type="Pfam" id="PF17921">
    <property type="entry name" value="Integrase_H2C2"/>
    <property type="match status" value="1"/>
</dbReference>
<dbReference type="PROSITE" id="PS00141">
    <property type="entry name" value="ASP_PROTEASE"/>
    <property type="match status" value="1"/>
</dbReference>
<feature type="region of interest" description="Disordered" evidence="8">
    <location>
        <begin position="282"/>
        <end position="318"/>
    </location>
</feature>
<evidence type="ECO:0000256" key="4">
    <source>
        <dbReference type="ARBA" id="ARBA00022722"/>
    </source>
</evidence>
<feature type="compositionally biased region" description="Basic and acidic residues" evidence="8">
    <location>
        <begin position="309"/>
        <end position="318"/>
    </location>
</feature>
<dbReference type="SUPFAM" id="SSF53098">
    <property type="entry name" value="Ribonuclease H-like"/>
    <property type="match status" value="1"/>
</dbReference>
<name>A0A336L3K2_CULSO</name>
<feature type="region of interest" description="Disordered" evidence="8">
    <location>
        <begin position="1"/>
        <end position="30"/>
    </location>
</feature>
<keyword evidence="5" id="KW-0255">Endonuclease</keyword>
<dbReference type="OMA" id="IEACEIC"/>
<evidence type="ECO:0000259" key="9">
    <source>
        <dbReference type="PROSITE" id="PS50994"/>
    </source>
</evidence>
<dbReference type="InterPro" id="IPR041588">
    <property type="entry name" value="Integrase_H2C2"/>
</dbReference>